<gene>
    <name evidence="3" type="ORF">KIPB_011153</name>
</gene>
<feature type="compositionally biased region" description="Basic and acidic residues" evidence="1">
    <location>
        <begin position="24"/>
        <end position="46"/>
    </location>
</feature>
<dbReference type="GO" id="GO:0016579">
    <property type="term" value="P:protein deubiquitination"/>
    <property type="evidence" value="ECO:0007669"/>
    <property type="project" value="InterPro"/>
</dbReference>
<reference evidence="3 4" key="1">
    <citation type="journal article" date="2018" name="PLoS ONE">
        <title>The draft genome of Kipferlia bialata reveals reductive genome evolution in fornicate parasites.</title>
        <authorList>
            <person name="Tanifuji G."/>
            <person name="Takabayashi S."/>
            <person name="Kume K."/>
            <person name="Takagi M."/>
            <person name="Nakayama T."/>
            <person name="Kamikawa R."/>
            <person name="Inagaki Y."/>
            <person name="Hashimoto T."/>
        </authorList>
    </citation>
    <scope>NUCLEOTIDE SEQUENCE [LARGE SCALE GENOMIC DNA]</scope>
    <source>
        <strain evidence="3">NY0173</strain>
    </source>
</reference>
<organism evidence="3 4">
    <name type="scientific">Kipferlia bialata</name>
    <dbReference type="NCBI Taxonomy" id="797122"/>
    <lineage>
        <taxon>Eukaryota</taxon>
        <taxon>Metamonada</taxon>
        <taxon>Carpediemonas-like organisms</taxon>
        <taxon>Kipferlia</taxon>
    </lineage>
</organism>
<dbReference type="CDD" id="cd02257">
    <property type="entry name" value="Peptidase_C19"/>
    <property type="match status" value="1"/>
</dbReference>
<keyword evidence="4" id="KW-1185">Reference proteome</keyword>
<dbReference type="Proteomes" id="UP000265618">
    <property type="component" value="Unassembled WGS sequence"/>
</dbReference>
<dbReference type="EMBL" id="BDIP01004422">
    <property type="protein sequence ID" value="GIQ88817.1"/>
    <property type="molecule type" value="Genomic_DNA"/>
</dbReference>
<evidence type="ECO:0000313" key="4">
    <source>
        <dbReference type="Proteomes" id="UP000265618"/>
    </source>
</evidence>
<protein>
    <recommendedName>
        <fullName evidence="2">Peptidase C19 ubiquitin carboxyl-terminal hydrolase domain-containing protein</fullName>
    </recommendedName>
</protein>
<dbReference type="Gene3D" id="3.90.70.10">
    <property type="entry name" value="Cysteine proteinases"/>
    <property type="match status" value="1"/>
</dbReference>
<dbReference type="GO" id="GO:0004843">
    <property type="term" value="F:cysteine-type deubiquitinase activity"/>
    <property type="evidence" value="ECO:0007669"/>
    <property type="project" value="InterPro"/>
</dbReference>
<evidence type="ECO:0000313" key="3">
    <source>
        <dbReference type="EMBL" id="GIQ88817.1"/>
    </source>
</evidence>
<dbReference type="Pfam" id="PF00443">
    <property type="entry name" value="UCH"/>
    <property type="match status" value="1"/>
</dbReference>
<feature type="region of interest" description="Disordered" evidence="1">
    <location>
        <begin position="21"/>
        <end position="49"/>
    </location>
</feature>
<comment type="caution">
    <text evidence="3">The sequence shown here is derived from an EMBL/GenBank/DDBJ whole genome shotgun (WGS) entry which is preliminary data.</text>
</comment>
<evidence type="ECO:0000256" key="1">
    <source>
        <dbReference type="SAM" id="MobiDB-lite"/>
    </source>
</evidence>
<dbReference type="AlphaFoldDB" id="A0A9K3D586"/>
<name>A0A9K3D586_9EUKA</name>
<sequence>ISSLQSLLCLPQIATTLSASLPSSKKEVDGGKEGIVKGEGEEEKGSEGPLSVTESLLALYAYRAHLLQGERDTPEVEREGEGETVESDSDDVSPIVVSAGLLARLVKSSDTLQALFSGPFQQDSAEFTGMLLSVIEAEIQERLKETEKGEGLSPLHSLLGVTERSIIKCAKCGHQRVTKDANSLALQVPIPGGISITSRDLNTLITNMGRTARQLKDSQAVEGEGV</sequence>
<accession>A0A9K3D586</accession>
<feature type="domain" description="Peptidase C19 ubiquitin carboxyl-terminal hydrolase" evidence="2">
    <location>
        <begin position="88"/>
        <end position="176"/>
    </location>
</feature>
<dbReference type="SUPFAM" id="SSF54001">
    <property type="entry name" value="Cysteine proteinases"/>
    <property type="match status" value="1"/>
</dbReference>
<feature type="region of interest" description="Disordered" evidence="1">
    <location>
        <begin position="70"/>
        <end position="90"/>
    </location>
</feature>
<dbReference type="InterPro" id="IPR001394">
    <property type="entry name" value="Peptidase_C19_UCH"/>
</dbReference>
<feature type="compositionally biased region" description="Basic and acidic residues" evidence="1">
    <location>
        <begin position="70"/>
        <end position="81"/>
    </location>
</feature>
<feature type="non-terminal residue" evidence="3">
    <location>
        <position position="1"/>
    </location>
</feature>
<evidence type="ECO:0000259" key="2">
    <source>
        <dbReference type="Pfam" id="PF00443"/>
    </source>
</evidence>
<dbReference type="InterPro" id="IPR038765">
    <property type="entry name" value="Papain-like_cys_pep_sf"/>
</dbReference>
<proteinExistence type="predicted"/>